<dbReference type="PANTHER" id="PTHR47592">
    <property type="entry name" value="PBF68 PROTEIN"/>
    <property type="match status" value="1"/>
</dbReference>
<feature type="domain" description="Retrovirus-related Pol polyprotein from transposon TNT 1-94-like beta-barrel" evidence="1">
    <location>
        <begin position="51"/>
        <end position="130"/>
    </location>
</feature>
<name>A0A371EMB6_MUCPR</name>
<accession>A0A371EMB6</accession>
<dbReference type="Proteomes" id="UP000257109">
    <property type="component" value="Unassembled WGS sequence"/>
</dbReference>
<dbReference type="AlphaFoldDB" id="A0A371EMB6"/>
<proteinExistence type="predicted"/>
<dbReference type="Pfam" id="PF22936">
    <property type="entry name" value="Pol_BBD"/>
    <property type="match status" value="1"/>
</dbReference>
<keyword evidence="3" id="KW-1185">Reference proteome</keyword>
<gene>
    <name evidence="2" type="ORF">CR513_54010</name>
</gene>
<dbReference type="PANTHER" id="PTHR47592:SF31">
    <property type="entry name" value="ZINC FINGER, CCHC-TYPE-RELATED"/>
    <property type="match status" value="1"/>
</dbReference>
<reference evidence="2" key="1">
    <citation type="submission" date="2018-05" db="EMBL/GenBank/DDBJ databases">
        <title>Draft genome of Mucuna pruriens seed.</title>
        <authorList>
            <person name="Nnadi N.E."/>
            <person name="Vos R."/>
            <person name="Hasami M.H."/>
            <person name="Devisetty U.K."/>
            <person name="Aguiy J.C."/>
        </authorList>
    </citation>
    <scope>NUCLEOTIDE SEQUENCE [LARGE SCALE GENOMIC DNA]</scope>
    <source>
        <strain evidence="2">JCA_2017</strain>
    </source>
</reference>
<dbReference type="OrthoDB" id="1683578at2759"/>
<evidence type="ECO:0000259" key="1">
    <source>
        <dbReference type="Pfam" id="PF22936"/>
    </source>
</evidence>
<evidence type="ECO:0000313" key="2">
    <source>
        <dbReference type="EMBL" id="RDX67146.1"/>
    </source>
</evidence>
<protein>
    <recommendedName>
        <fullName evidence="1">Retrovirus-related Pol polyprotein from transposon TNT 1-94-like beta-barrel domain-containing protein</fullName>
    </recommendedName>
</protein>
<sequence>MEDNTNRMVSLNDTNCFLWKKSKSKEKDHDDDCITTTTSDDLVVLRDFELIIDSGATLYITPRKEFFTSYTSADFGVLKMGNDGVIKVISVGDVYLQTNIGMQLWLKGVKHVPNVRFNLIFVHMLDDGGYDNHFGHGKWKLTKGNLVMARGEKISKLYWTKALVAKESVNAMDMESSLWHQRLSHKKG</sequence>
<comment type="caution">
    <text evidence="2">The sequence shown here is derived from an EMBL/GenBank/DDBJ whole genome shotgun (WGS) entry which is preliminary data.</text>
</comment>
<organism evidence="2 3">
    <name type="scientific">Mucuna pruriens</name>
    <name type="common">Velvet bean</name>
    <name type="synonym">Dolichos pruriens</name>
    <dbReference type="NCBI Taxonomy" id="157652"/>
    <lineage>
        <taxon>Eukaryota</taxon>
        <taxon>Viridiplantae</taxon>
        <taxon>Streptophyta</taxon>
        <taxon>Embryophyta</taxon>
        <taxon>Tracheophyta</taxon>
        <taxon>Spermatophyta</taxon>
        <taxon>Magnoliopsida</taxon>
        <taxon>eudicotyledons</taxon>
        <taxon>Gunneridae</taxon>
        <taxon>Pentapetalae</taxon>
        <taxon>rosids</taxon>
        <taxon>fabids</taxon>
        <taxon>Fabales</taxon>
        <taxon>Fabaceae</taxon>
        <taxon>Papilionoideae</taxon>
        <taxon>50 kb inversion clade</taxon>
        <taxon>NPAAA clade</taxon>
        <taxon>indigoferoid/millettioid clade</taxon>
        <taxon>Phaseoleae</taxon>
        <taxon>Mucuna</taxon>
    </lineage>
</organism>
<evidence type="ECO:0000313" key="3">
    <source>
        <dbReference type="Proteomes" id="UP000257109"/>
    </source>
</evidence>
<dbReference type="InterPro" id="IPR054722">
    <property type="entry name" value="PolX-like_BBD"/>
</dbReference>
<feature type="non-terminal residue" evidence="2">
    <location>
        <position position="1"/>
    </location>
</feature>
<dbReference type="EMBL" id="QJKJ01013122">
    <property type="protein sequence ID" value="RDX67146.1"/>
    <property type="molecule type" value="Genomic_DNA"/>
</dbReference>